<evidence type="ECO:0000313" key="2">
    <source>
        <dbReference type="Proteomes" id="UP000032675"/>
    </source>
</evidence>
<dbReference type="AlphaFoldDB" id="A0A0D6Q0P6"/>
<comment type="caution">
    <text evidence="1">The sequence shown here is derived from an EMBL/GenBank/DDBJ whole genome shotgun (WGS) entry which is preliminary data.</text>
</comment>
<accession>A0A0D6Q0P6</accession>
<dbReference type="RefSeq" id="WP_048851716.1">
    <property type="nucleotide sequence ID" value="NZ_BANI01000127.1"/>
</dbReference>
<reference evidence="1 2" key="1">
    <citation type="submission" date="2012-11" db="EMBL/GenBank/DDBJ databases">
        <title>Whole genome sequence of Gluconacetobacter europaeus NBRC3261.</title>
        <authorList>
            <person name="Azuma Y."/>
            <person name="Higashiura N."/>
            <person name="Hirakawa H."/>
            <person name="Matsushita K."/>
        </authorList>
    </citation>
    <scope>NUCLEOTIDE SEQUENCE [LARGE SCALE GENOMIC DNA]</scope>
    <source>
        <strain evidence="1 2">NBRC 3261</strain>
    </source>
</reference>
<organism evidence="1 2">
    <name type="scientific">Komagataeibacter europaeus NBRC 3261</name>
    <dbReference type="NCBI Taxonomy" id="1234669"/>
    <lineage>
        <taxon>Bacteria</taxon>
        <taxon>Pseudomonadati</taxon>
        <taxon>Pseudomonadota</taxon>
        <taxon>Alphaproteobacteria</taxon>
        <taxon>Acetobacterales</taxon>
        <taxon>Acetobacteraceae</taxon>
        <taxon>Komagataeibacter</taxon>
    </lineage>
</organism>
<dbReference type="Pfam" id="PF05069">
    <property type="entry name" value="Phage_tail_S"/>
    <property type="match status" value="1"/>
</dbReference>
<evidence type="ECO:0000313" key="1">
    <source>
        <dbReference type="EMBL" id="GAN97147.1"/>
    </source>
</evidence>
<dbReference type="EMBL" id="BANI01000127">
    <property type="protein sequence ID" value="GAN97147.1"/>
    <property type="molecule type" value="Genomic_DNA"/>
</dbReference>
<gene>
    <name evidence="1" type="ORF">Geu3261_0144_019</name>
</gene>
<proteinExistence type="predicted"/>
<name>A0A0D6Q0P6_KOMEU</name>
<dbReference type="InterPro" id="IPR006522">
    <property type="entry name" value="Phage_virion_morphogenesis"/>
</dbReference>
<dbReference type="NCBIfam" id="TIGR01635">
    <property type="entry name" value="tail_comp_S"/>
    <property type="match status" value="1"/>
</dbReference>
<dbReference type="Proteomes" id="UP000032675">
    <property type="component" value="Unassembled WGS sequence"/>
</dbReference>
<protein>
    <submittedName>
        <fullName evidence="1">Phage virion morphogenesis protein</fullName>
    </submittedName>
</protein>
<sequence>MAFISISGNTDPIQSALDAIAAIGTRPQAVLESIGLELHDRTVQRMERGVDPRGIRWETYAPLNPLYQESKETTHILIERGDLRDSIHSEVIGGSLLVGTDSVYGAIHQFGGVIRPKNAPALTFEMGGEIFHRGSVTIPARPYLGLGFGDEAAIIDRLDEFLSITMRGR</sequence>